<dbReference type="Proteomes" id="UP001465976">
    <property type="component" value="Unassembled WGS sequence"/>
</dbReference>
<feature type="compositionally biased region" description="Acidic residues" evidence="1">
    <location>
        <begin position="151"/>
        <end position="160"/>
    </location>
</feature>
<feature type="compositionally biased region" description="Basic and acidic residues" evidence="1">
    <location>
        <begin position="110"/>
        <end position="149"/>
    </location>
</feature>
<gene>
    <name evidence="2" type="ORF">V5O48_019252</name>
</gene>
<feature type="region of interest" description="Disordered" evidence="1">
    <location>
        <begin position="1"/>
        <end position="91"/>
    </location>
</feature>
<keyword evidence="3" id="KW-1185">Reference proteome</keyword>
<proteinExistence type="predicted"/>
<dbReference type="EMBL" id="JBAHYK010004422">
    <property type="protein sequence ID" value="KAL0562826.1"/>
    <property type="molecule type" value="Genomic_DNA"/>
</dbReference>
<accession>A0ABR3EIW0</accession>
<feature type="region of interest" description="Disordered" evidence="1">
    <location>
        <begin position="106"/>
        <end position="160"/>
    </location>
</feature>
<organism evidence="2 3">
    <name type="scientific">Marasmius crinis-equi</name>
    <dbReference type="NCBI Taxonomy" id="585013"/>
    <lineage>
        <taxon>Eukaryota</taxon>
        <taxon>Fungi</taxon>
        <taxon>Dikarya</taxon>
        <taxon>Basidiomycota</taxon>
        <taxon>Agaricomycotina</taxon>
        <taxon>Agaricomycetes</taxon>
        <taxon>Agaricomycetidae</taxon>
        <taxon>Agaricales</taxon>
        <taxon>Marasmiineae</taxon>
        <taxon>Marasmiaceae</taxon>
        <taxon>Marasmius</taxon>
    </lineage>
</organism>
<dbReference type="SUPFAM" id="SSF57997">
    <property type="entry name" value="Tropomyosin"/>
    <property type="match status" value="1"/>
</dbReference>
<evidence type="ECO:0000313" key="2">
    <source>
        <dbReference type="EMBL" id="KAL0562826.1"/>
    </source>
</evidence>
<protein>
    <submittedName>
        <fullName evidence="2">Uncharacterized protein</fullName>
    </submittedName>
</protein>
<comment type="caution">
    <text evidence="2">The sequence shown here is derived from an EMBL/GenBank/DDBJ whole genome shotgun (WGS) entry which is preliminary data.</text>
</comment>
<feature type="non-terminal residue" evidence="2">
    <location>
        <position position="160"/>
    </location>
</feature>
<reference evidence="2 3" key="1">
    <citation type="submission" date="2024-02" db="EMBL/GenBank/DDBJ databases">
        <title>A draft genome for the cacao thread blight pathogen Marasmius crinis-equi.</title>
        <authorList>
            <person name="Cohen S.P."/>
            <person name="Baruah I.K."/>
            <person name="Amoako-Attah I."/>
            <person name="Bukari Y."/>
            <person name="Meinhardt L.W."/>
            <person name="Bailey B.A."/>
        </authorList>
    </citation>
    <scope>NUCLEOTIDE SEQUENCE [LARGE SCALE GENOMIC DNA]</scope>
    <source>
        <strain evidence="2 3">GH-76</strain>
    </source>
</reference>
<sequence length="160" mass="18078">MSLPSRTITAKKRATMEGMDIGFTSAAPHEQDGDEDMDPSDKDIQHDSQAPQESSSKKRVSQVDSEGEEDHMTRRRLPSNLPSGSTIPDNKIRLLEDPVTAHNLGLSQKALKESEKKLEESEKKLEESEKKLKESEKKLKDLQKEHQQLENELEASEEAR</sequence>
<evidence type="ECO:0000256" key="1">
    <source>
        <dbReference type="SAM" id="MobiDB-lite"/>
    </source>
</evidence>
<name>A0ABR3EIW0_9AGAR</name>
<evidence type="ECO:0000313" key="3">
    <source>
        <dbReference type="Proteomes" id="UP001465976"/>
    </source>
</evidence>